<evidence type="ECO:0000256" key="2">
    <source>
        <dbReference type="ARBA" id="ARBA00017846"/>
    </source>
</evidence>
<dbReference type="EMBL" id="NVUL01000045">
    <property type="protein sequence ID" value="PCI77475.1"/>
    <property type="molecule type" value="Genomic_DNA"/>
</dbReference>
<dbReference type="NCBIfam" id="TIGR00643">
    <property type="entry name" value="recG"/>
    <property type="match status" value="1"/>
</dbReference>
<dbReference type="PANTHER" id="PTHR47964:SF1">
    <property type="entry name" value="ATP-DEPENDENT DNA HELICASE HOMOLOG RECG, CHLOROPLASTIC"/>
    <property type="match status" value="1"/>
</dbReference>
<dbReference type="SMART" id="SM00487">
    <property type="entry name" value="DEXDc"/>
    <property type="match status" value="1"/>
</dbReference>
<dbReference type="PANTHER" id="PTHR47964">
    <property type="entry name" value="ATP-DEPENDENT DNA HELICASE HOMOLOG RECG, CHLOROPLASTIC"/>
    <property type="match status" value="1"/>
</dbReference>
<dbReference type="NCBIfam" id="NF008166">
    <property type="entry name" value="PRK10917.1-4"/>
    <property type="match status" value="1"/>
</dbReference>
<comment type="catalytic activity">
    <reaction evidence="14 15">
        <text>ATP + H2O = ADP + phosphate + H(+)</text>
        <dbReference type="Rhea" id="RHEA:13065"/>
        <dbReference type="ChEBI" id="CHEBI:15377"/>
        <dbReference type="ChEBI" id="CHEBI:15378"/>
        <dbReference type="ChEBI" id="CHEBI:30616"/>
        <dbReference type="ChEBI" id="CHEBI:43474"/>
        <dbReference type="ChEBI" id="CHEBI:456216"/>
        <dbReference type="EC" id="5.6.2.4"/>
    </reaction>
</comment>
<dbReference type="Gene3D" id="3.40.50.300">
    <property type="entry name" value="P-loop containing nucleotide triphosphate hydrolases"/>
    <property type="match status" value="2"/>
</dbReference>
<keyword evidence="4 15" id="KW-0227">DNA damage</keyword>
<dbReference type="Pfam" id="PF00271">
    <property type="entry name" value="Helicase_C"/>
    <property type="match status" value="1"/>
</dbReference>
<proteinExistence type="inferred from homology"/>
<dbReference type="AlphaFoldDB" id="A0A2A4X601"/>
<dbReference type="InterPro" id="IPR033454">
    <property type="entry name" value="RecG_wedge"/>
</dbReference>
<dbReference type="Gene3D" id="2.40.50.140">
    <property type="entry name" value="Nucleic acid-binding proteins"/>
    <property type="match status" value="1"/>
</dbReference>
<keyword evidence="6 15" id="KW-0347">Helicase</keyword>
<dbReference type="InterPro" id="IPR045562">
    <property type="entry name" value="RecG_dom3_C"/>
</dbReference>
<evidence type="ECO:0000256" key="11">
    <source>
        <dbReference type="ARBA" id="ARBA00023235"/>
    </source>
</evidence>
<evidence type="ECO:0000256" key="6">
    <source>
        <dbReference type="ARBA" id="ARBA00022806"/>
    </source>
</evidence>
<gene>
    <name evidence="18" type="ORF">COB20_08185</name>
</gene>
<organism evidence="18 19">
    <name type="scientific">SAR86 cluster bacterium</name>
    <dbReference type="NCBI Taxonomy" id="2030880"/>
    <lineage>
        <taxon>Bacteria</taxon>
        <taxon>Pseudomonadati</taxon>
        <taxon>Pseudomonadota</taxon>
        <taxon>Gammaproteobacteria</taxon>
        <taxon>SAR86 cluster</taxon>
    </lineage>
</organism>
<evidence type="ECO:0000256" key="9">
    <source>
        <dbReference type="ARBA" id="ARBA00023172"/>
    </source>
</evidence>
<keyword evidence="10 15" id="KW-0234">DNA repair</keyword>
<dbReference type="EC" id="5.6.2.4" evidence="13 15"/>
<protein>
    <recommendedName>
        <fullName evidence="2 15">ATP-dependent DNA helicase RecG</fullName>
        <ecNumber evidence="13 15">5.6.2.4</ecNumber>
    </recommendedName>
</protein>
<keyword evidence="8" id="KW-0238">DNA-binding</keyword>
<accession>A0A2A4X601</accession>
<feature type="domain" description="Helicase C-terminal" evidence="17">
    <location>
        <begin position="493"/>
        <end position="640"/>
    </location>
</feature>
<evidence type="ECO:0000256" key="15">
    <source>
        <dbReference type="RuleBase" id="RU363016"/>
    </source>
</evidence>
<dbReference type="Proteomes" id="UP000218767">
    <property type="component" value="Unassembled WGS sequence"/>
</dbReference>
<dbReference type="Pfam" id="PF00270">
    <property type="entry name" value="DEAD"/>
    <property type="match status" value="1"/>
</dbReference>
<sequence length="705" mass="78266">MNAASQQLNKIPVTRLKGVGAALEKKLNSIGVHNLQDLLFHLPFRYEDRSRIAAIGSINAGETVQIQGEVLSTDIQFGRRRSLRSTVKDNSGFITLRFFHFSNAQKNSLAVGSQVRCYGEVRRGRSGLELFHPEYRVVRENEDIVVEDCLTSIYPTTEGLGQARLRSIANQALAYLPASADDDSVVSSALQELLPDELVEKFHLHSLVDAIRLIHRPPLEAPLTWLSEGKNPGQHRLSFEELLAHRLCMRRFKSDAQQQPAPRFSDSPALVTDFLKALPFTLTNGQQRAYKEIADDLARACPMLRLLQGDVGSGKTVVAALSALHAIAEGYQVAIMAPTELLAEQHFANFCQWFEPLGINIGWLSGKTKGKARIAQLASVANADCQLLVGTHALFQDEVIYAKLGLIIIDEQHRFGVHQRLALREKANQHALDPHQLVMTATPIPRTLAMSAYADLDNSIIDELPPGRIPVNTAIISNDRRDQVMQRIESACKVNNQAYWVCTLIEESEALQCQAAEVTAEQLTAQLPDIKVGLIHGRMKPQEKVDIMQRFKRGDLQLLVATTVIEVGVDVPNASLMVIENPERLGLAQLHQLRGRVGRGSTHSHCILLYQTPLSKAGKQRLSVLRESTDGFYIAEKDLELRGPGQVLGTQQTGLMNFKVADISRDADLLDQVKEASELILAKYPQIIDPLIQRWLGDNVHYANV</sequence>
<evidence type="ECO:0000256" key="3">
    <source>
        <dbReference type="ARBA" id="ARBA00022741"/>
    </source>
</evidence>
<dbReference type="CDD" id="cd04488">
    <property type="entry name" value="RecG_wedge_OBF"/>
    <property type="match status" value="1"/>
</dbReference>
<dbReference type="NCBIfam" id="NF008163">
    <property type="entry name" value="PRK10917.1-1"/>
    <property type="match status" value="1"/>
</dbReference>
<comment type="function">
    <text evidence="15">Plays a critical role in recombination and DNA repair. Helps process Holliday junction intermediates to mature products by catalyzing branch migration. Has replication fork regression activity, unwinds stalled or blocked replication forks to make a HJ that can be resolved. Has a DNA unwinding activity characteristic of a DNA helicase with 3'-5' polarity.</text>
</comment>
<dbReference type="InterPro" id="IPR001650">
    <property type="entry name" value="Helicase_C-like"/>
</dbReference>
<evidence type="ECO:0000313" key="18">
    <source>
        <dbReference type="EMBL" id="PCI77475.1"/>
    </source>
</evidence>
<keyword evidence="7 15" id="KW-0067">ATP-binding</keyword>
<dbReference type="InterPro" id="IPR004609">
    <property type="entry name" value="ATP-dep_DNA_helicase_RecG"/>
</dbReference>
<dbReference type="GO" id="GO:0003677">
    <property type="term" value="F:DNA binding"/>
    <property type="evidence" value="ECO:0007669"/>
    <property type="project" value="UniProtKB-KW"/>
</dbReference>
<dbReference type="NCBIfam" id="NF008168">
    <property type="entry name" value="PRK10917.2-2"/>
    <property type="match status" value="1"/>
</dbReference>
<evidence type="ECO:0000313" key="19">
    <source>
        <dbReference type="Proteomes" id="UP000218767"/>
    </source>
</evidence>
<dbReference type="CDD" id="cd17992">
    <property type="entry name" value="DEXHc_RecG"/>
    <property type="match status" value="1"/>
</dbReference>
<dbReference type="SMART" id="SM00490">
    <property type="entry name" value="HELICc"/>
    <property type="match status" value="1"/>
</dbReference>
<dbReference type="InterPro" id="IPR011545">
    <property type="entry name" value="DEAD/DEAH_box_helicase_dom"/>
</dbReference>
<dbReference type="Pfam" id="PF19833">
    <property type="entry name" value="RecG_dom3_C"/>
    <property type="match status" value="1"/>
</dbReference>
<dbReference type="InterPro" id="IPR012340">
    <property type="entry name" value="NA-bd_OB-fold"/>
</dbReference>
<dbReference type="SUPFAM" id="SSF52540">
    <property type="entry name" value="P-loop containing nucleoside triphosphate hydrolases"/>
    <property type="match status" value="2"/>
</dbReference>
<dbReference type="InterPro" id="IPR027417">
    <property type="entry name" value="P-loop_NTPase"/>
</dbReference>
<dbReference type="SUPFAM" id="SSF50249">
    <property type="entry name" value="Nucleic acid-binding proteins"/>
    <property type="match status" value="1"/>
</dbReference>
<evidence type="ECO:0000256" key="14">
    <source>
        <dbReference type="ARBA" id="ARBA00048988"/>
    </source>
</evidence>
<evidence type="ECO:0000256" key="10">
    <source>
        <dbReference type="ARBA" id="ARBA00023204"/>
    </source>
</evidence>
<dbReference type="PROSITE" id="PS51192">
    <property type="entry name" value="HELICASE_ATP_BIND_1"/>
    <property type="match status" value="1"/>
</dbReference>
<keyword evidence="5 15" id="KW-0378">Hydrolase</keyword>
<comment type="catalytic activity">
    <reaction evidence="12 15">
        <text>Couples ATP hydrolysis with the unwinding of duplex DNA by translocating in the 3'-5' direction.</text>
        <dbReference type="EC" id="5.6.2.4"/>
    </reaction>
</comment>
<evidence type="ECO:0000256" key="7">
    <source>
        <dbReference type="ARBA" id="ARBA00022840"/>
    </source>
</evidence>
<comment type="caution">
    <text evidence="18">The sequence shown here is derived from an EMBL/GenBank/DDBJ whole genome shotgun (WGS) entry which is preliminary data.</text>
</comment>
<reference evidence="19" key="1">
    <citation type="submission" date="2017-08" db="EMBL/GenBank/DDBJ databases">
        <title>A dynamic microbial community with high functional redundancy inhabits the cold, oxic subseafloor aquifer.</title>
        <authorList>
            <person name="Tully B.J."/>
            <person name="Wheat C.G."/>
            <person name="Glazer B.T."/>
            <person name="Huber J.A."/>
        </authorList>
    </citation>
    <scope>NUCLEOTIDE SEQUENCE [LARGE SCALE GENOMIC DNA]</scope>
</reference>
<evidence type="ECO:0000256" key="13">
    <source>
        <dbReference type="ARBA" id="ARBA00034808"/>
    </source>
</evidence>
<keyword evidence="3 15" id="KW-0547">Nucleotide-binding</keyword>
<comment type="similarity">
    <text evidence="1 15">Belongs to the helicase family. RecG subfamily.</text>
</comment>
<keyword evidence="9 15" id="KW-0233">DNA recombination</keyword>
<evidence type="ECO:0000256" key="1">
    <source>
        <dbReference type="ARBA" id="ARBA00007504"/>
    </source>
</evidence>
<dbReference type="PROSITE" id="PS51194">
    <property type="entry name" value="HELICASE_CTER"/>
    <property type="match status" value="1"/>
</dbReference>
<name>A0A2A4X601_9GAMM</name>
<evidence type="ECO:0000256" key="12">
    <source>
        <dbReference type="ARBA" id="ARBA00034617"/>
    </source>
</evidence>
<dbReference type="FunFam" id="3.40.50.300:FF:000391">
    <property type="entry name" value="ATP-dependent DNA helicase RecG"/>
    <property type="match status" value="1"/>
</dbReference>
<dbReference type="InterPro" id="IPR047112">
    <property type="entry name" value="RecG/Mfd"/>
</dbReference>
<evidence type="ECO:0000259" key="16">
    <source>
        <dbReference type="PROSITE" id="PS51192"/>
    </source>
</evidence>
<evidence type="ECO:0000256" key="4">
    <source>
        <dbReference type="ARBA" id="ARBA00022763"/>
    </source>
</evidence>
<feature type="domain" description="Helicase ATP-binding" evidence="16">
    <location>
        <begin position="296"/>
        <end position="461"/>
    </location>
</feature>
<evidence type="ECO:0000259" key="17">
    <source>
        <dbReference type="PROSITE" id="PS51194"/>
    </source>
</evidence>
<dbReference type="GO" id="GO:0016887">
    <property type="term" value="F:ATP hydrolysis activity"/>
    <property type="evidence" value="ECO:0007669"/>
    <property type="project" value="RHEA"/>
</dbReference>
<dbReference type="InterPro" id="IPR014001">
    <property type="entry name" value="Helicase_ATP-bd"/>
</dbReference>
<dbReference type="NCBIfam" id="NF008165">
    <property type="entry name" value="PRK10917.1-3"/>
    <property type="match status" value="1"/>
</dbReference>
<dbReference type="Pfam" id="PF17191">
    <property type="entry name" value="RecG_wedge"/>
    <property type="match status" value="1"/>
</dbReference>
<dbReference type="GO" id="GO:0043138">
    <property type="term" value="F:3'-5' DNA helicase activity"/>
    <property type="evidence" value="ECO:0007669"/>
    <property type="project" value="UniProtKB-EC"/>
</dbReference>
<evidence type="ECO:0000256" key="8">
    <source>
        <dbReference type="ARBA" id="ARBA00023125"/>
    </source>
</evidence>
<dbReference type="GO" id="GO:0005524">
    <property type="term" value="F:ATP binding"/>
    <property type="evidence" value="ECO:0007669"/>
    <property type="project" value="UniProtKB-KW"/>
</dbReference>
<dbReference type="GO" id="GO:0006310">
    <property type="term" value="P:DNA recombination"/>
    <property type="evidence" value="ECO:0007669"/>
    <property type="project" value="UniProtKB-UniRule"/>
</dbReference>
<dbReference type="GO" id="GO:0006281">
    <property type="term" value="P:DNA repair"/>
    <property type="evidence" value="ECO:0007669"/>
    <property type="project" value="UniProtKB-UniRule"/>
</dbReference>
<evidence type="ECO:0000256" key="5">
    <source>
        <dbReference type="ARBA" id="ARBA00022801"/>
    </source>
</evidence>
<keyword evidence="11" id="KW-0413">Isomerase</keyword>